<dbReference type="InterPro" id="IPR039421">
    <property type="entry name" value="Type_1_exporter"/>
</dbReference>
<feature type="transmembrane region" description="Helical" evidence="9">
    <location>
        <begin position="62"/>
        <end position="79"/>
    </location>
</feature>
<dbReference type="GO" id="GO:0034040">
    <property type="term" value="F:ATPase-coupled lipid transmembrane transporter activity"/>
    <property type="evidence" value="ECO:0007669"/>
    <property type="project" value="TreeGrafter"/>
</dbReference>
<dbReference type="GO" id="GO:0030256">
    <property type="term" value="C:type I protein secretion system complex"/>
    <property type="evidence" value="ECO:0007669"/>
    <property type="project" value="InterPro"/>
</dbReference>
<dbReference type="FunFam" id="3.40.50.300:FF:001444">
    <property type="entry name" value="ABC transporter ATP-binding protein"/>
    <property type="match status" value="1"/>
</dbReference>
<keyword evidence="8 9" id="KW-0472">Membrane</keyword>
<dbReference type="InterPro" id="IPR017871">
    <property type="entry name" value="ABC_transporter-like_CS"/>
</dbReference>
<dbReference type="HOGENOM" id="CLU_000604_84_3_6"/>
<keyword evidence="6" id="KW-0067">ATP-binding</keyword>
<evidence type="ECO:0000256" key="6">
    <source>
        <dbReference type="ARBA" id="ARBA00022840"/>
    </source>
</evidence>
<evidence type="ECO:0000256" key="5">
    <source>
        <dbReference type="ARBA" id="ARBA00022741"/>
    </source>
</evidence>
<dbReference type="InterPro" id="IPR010128">
    <property type="entry name" value="ATPase_T1SS_PrtD-like"/>
</dbReference>
<comment type="caution">
    <text evidence="12">The sequence shown here is derived from an EMBL/GenBank/DDBJ whole genome shotgun (WGS) entry which is preliminary data.</text>
</comment>
<dbReference type="SMART" id="SM00382">
    <property type="entry name" value="AAA"/>
    <property type="match status" value="1"/>
</dbReference>
<evidence type="ECO:0000256" key="4">
    <source>
        <dbReference type="ARBA" id="ARBA00022692"/>
    </source>
</evidence>
<comment type="subcellular location">
    <subcellularLocation>
        <location evidence="1">Cell membrane</location>
        <topology evidence="1">Multi-pass membrane protein</topology>
    </subcellularLocation>
</comment>
<sequence length="583" mass="62294">MAAAGVRANTRTELDDALSASRGVFGSVGIFSFFINALMLTVPLYMLQVYGRVLASRSEDTLLMLTILALGLLLTLGLVDLARSRILVRVGARFDNRLSDSVLSAMLVSRLRSQRTHGQPLRDLETIRTFLTGPGLLALFDAPWTPIFILVIFVLHPVLGFVALGGAVILFALAIVGELITRGPLREASKVSVNSHAFAESSLRNAEAIQAMGMMTGLLRRWLRRQETAIALQALASDRAGGVSASAKIVRQLLQIGMLGVGAYLAIRQVITPGVMVVASIIMARALAPVEVAINSWRSFLSARSAYARLQDLMAQWRPAQEPMKLPKPSGVLAVEGVVAAPPGATKAILKGVSFALSKGEMLGLIGPNAAGKSTLARLLVGVWEPAAGHIRLDGADVCRWNREQLGPHVGYLPQDVELFDGTVAENIARFHEQPAGDKVVAAAKRADVHEMILELPEGYDTPIGEGGSVLSAGQRQRIALARALYGDPVLIVLDEPNSNLDAEGEEALRTALTNLRAAGKTVVVIAHRPAIINAVDKLLVLRDGRVNMFGPPAEVLPSVTHAVVNTGEQSARRGTLDNQTTR</sequence>
<dbReference type="InterPro" id="IPR036640">
    <property type="entry name" value="ABC1_TM_sf"/>
</dbReference>
<dbReference type="GO" id="GO:0016887">
    <property type="term" value="F:ATP hydrolysis activity"/>
    <property type="evidence" value="ECO:0007669"/>
    <property type="project" value="InterPro"/>
</dbReference>
<dbReference type="PROSITE" id="PS50893">
    <property type="entry name" value="ABC_TRANSPORTER_2"/>
    <property type="match status" value="1"/>
</dbReference>
<evidence type="ECO:0000259" key="11">
    <source>
        <dbReference type="PROSITE" id="PS50929"/>
    </source>
</evidence>
<proteinExistence type="predicted"/>
<evidence type="ECO:0000256" key="7">
    <source>
        <dbReference type="ARBA" id="ARBA00022989"/>
    </source>
</evidence>
<dbReference type="CDD" id="cd18586">
    <property type="entry name" value="ABC_6TM_PrtD_like"/>
    <property type="match status" value="1"/>
</dbReference>
<dbReference type="EMBL" id="AAOF01000005">
    <property type="protein sequence ID" value="EAR21906.1"/>
    <property type="molecule type" value="Genomic_DNA"/>
</dbReference>
<dbReference type="Pfam" id="PF00664">
    <property type="entry name" value="ABC_membrane"/>
    <property type="match status" value="1"/>
</dbReference>
<evidence type="ECO:0000256" key="2">
    <source>
        <dbReference type="ARBA" id="ARBA00022448"/>
    </source>
</evidence>
<dbReference type="PROSITE" id="PS00211">
    <property type="entry name" value="ABC_TRANSPORTER_1"/>
    <property type="match status" value="1"/>
</dbReference>
<dbReference type="GO" id="GO:0005886">
    <property type="term" value="C:plasma membrane"/>
    <property type="evidence" value="ECO:0007669"/>
    <property type="project" value="UniProtKB-SubCell"/>
</dbReference>
<dbReference type="Gene3D" id="1.20.1560.10">
    <property type="entry name" value="ABC transporter type 1, transmembrane domain"/>
    <property type="match status" value="1"/>
</dbReference>
<dbReference type="InterPro" id="IPR047957">
    <property type="entry name" value="ABC_AprD-like_6TM"/>
</dbReference>
<keyword evidence="3" id="KW-1003">Cell membrane</keyword>
<dbReference type="GO" id="GO:0030253">
    <property type="term" value="P:protein secretion by the type I secretion system"/>
    <property type="evidence" value="ECO:0007669"/>
    <property type="project" value="InterPro"/>
</dbReference>
<reference evidence="12 13" key="1">
    <citation type="submission" date="2006-02" db="EMBL/GenBank/DDBJ databases">
        <authorList>
            <person name="Waterbury J."/>
            <person name="Ferriera S."/>
            <person name="Johnson J."/>
            <person name="Kravitz S."/>
            <person name="Halpern A."/>
            <person name="Remington K."/>
            <person name="Beeson K."/>
            <person name="Tran B."/>
            <person name="Rogers Y.-H."/>
            <person name="Friedman R."/>
            <person name="Venter J.C."/>
        </authorList>
    </citation>
    <scope>NUCLEOTIDE SEQUENCE [LARGE SCALE GENOMIC DNA]</scope>
    <source>
        <strain evidence="12 13">Nb-231</strain>
    </source>
</reference>
<evidence type="ECO:0000256" key="3">
    <source>
        <dbReference type="ARBA" id="ARBA00022475"/>
    </source>
</evidence>
<feature type="domain" description="ABC transmembrane type-1" evidence="11">
    <location>
        <begin position="28"/>
        <end position="302"/>
    </location>
</feature>
<dbReference type="NCBIfam" id="TIGR01842">
    <property type="entry name" value="type_I_sec_PrtD"/>
    <property type="match status" value="1"/>
</dbReference>
<dbReference type="Gene3D" id="3.40.50.300">
    <property type="entry name" value="P-loop containing nucleotide triphosphate hydrolases"/>
    <property type="match status" value="1"/>
</dbReference>
<dbReference type="InterPro" id="IPR011527">
    <property type="entry name" value="ABC1_TM_dom"/>
</dbReference>
<feature type="transmembrane region" description="Helical" evidence="9">
    <location>
        <begin position="24"/>
        <end position="50"/>
    </location>
</feature>
<dbReference type="SUPFAM" id="SSF90123">
    <property type="entry name" value="ABC transporter transmembrane region"/>
    <property type="match status" value="1"/>
</dbReference>
<evidence type="ECO:0000256" key="1">
    <source>
        <dbReference type="ARBA" id="ARBA00004651"/>
    </source>
</evidence>
<dbReference type="OrthoDB" id="6336411at2"/>
<dbReference type="GO" id="GO:0005524">
    <property type="term" value="F:ATP binding"/>
    <property type="evidence" value="ECO:0007669"/>
    <property type="project" value="UniProtKB-KW"/>
</dbReference>
<feature type="domain" description="ABC transporter" evidence="10">
    <location>
        <begin position="333"/>
        <end position="569"/>
    </location>
</feature>
<name>A4BQQ6_9GAMM</name>
<feature type="transmembrane region" description="Helical" evidence="9">
    <location>
        <begin position="147"/>
        <end position="176"/>
    </location>
</feature>
<dbReference type="SUPFAM" id="SSF52540">
    <property type="entry name" value="P-loop containing nucleoside triphosphate hydrolases"/>
    <property type="match status" value="1"/>
</dbReference>
<dbReference type="Pfam" id="PF00005">
    <property type="entry name" value="ABC_tran"/>
    <property type="match status" value="1"/>
</dbReference>
<gene>
    <name evidence="12" type="ORF">NB231_05946</name>
</gene>
<dbReference type="PROSITE" id="PS50929">
    <property type="entry name" value="ABC_TM1F"/>
    <property type="match status" value="1"/>
</dbReference>
<evidence type="ECO:0000313" key="12">
    <source>
        <dbReference type="EMBL" id="EAR21906.1"/>
    </source>
</evidence>
<keyword evidence="5" id="KW-0547">Nucleotide-binding</keyword>
<keyword evidence="2" id="KW-0813">Transport</keyword>
<evidence type="ECO:0000313" key="13">
    <source>
        <dbReference type="Proteomes" id="UP000003374"/>
    </source>
</evidence>
<keyword evidence="7 9" id="KW-1133">Transmembrane helix</keyword>
<dbReference type="PANTHER" id="PTHR24221">
    <property type="entry name" value="ATP-BINDING CASSETTE SUB-FAMILY B"/>
    <property type="match status" value="1"/>
</dbReference>
<dbReference type="AlphaFoldDB" id="A4BQQ6"/>
<dbReference type="eggNOG" id="COG4618">
    <property type="taxonomic scope" value="Bacteria"/>
</dbReference>
<feature type="transmembrane region" description="Helical" evidence="9">
    <location>
        <begin position="249"/>
        <end position="267"/>
    </location>
</feature>
<dbReference type="CDD" id="cd03246">
    <property type="entry name" value="ABCC_Protease_Secretion"/>
    <property type="match status" value="1"/>
</dbReference>
<dbReference type="InterPro" id="IPR003593">
    <property type="entry name" value="AAA+_ATPase"/>
</dbReference>
<dbReference type="Proteomes" id="UP000003374">
    <property type="component" value="Unassembled WGS sequence"/>
</dbReference>
<accession>A4BQQ6</accession>
<evidence type="ECO:0000256" key="9">
    <source>
        <dbReference type="SAM" id="Phobius"/>
    </source>
</evidence>
<dbReference type="InterPro" id="IPR027417">
    <property type="entry name" value="P-loop_NTPase"/>
</dbReference>
<organism evidence="12 13">
    <name type="scientific">Nitrococcus mobilis Nb-231</name>
    <dbReference type="NCBI Taxonomy" id="314278"/>
    <lineage>
        <taxon>Bacteria</taxon>
        <taxon>Pseudomonadati</taxon>
        <taxon>Pseudomonadota</taxon>
        <taxon>Gammaproteobacteria</taxon>
        <taxon>Chromatiales</taxon>
        <taxon>Ectothiorhodospiraceae</taxon>
        <taxon>Nitrococcus</taxon>
    </lineage>
</organism>
<dbReference type="GO" id="GO:0140359">
    <property type="term" value="F:ABC-type transporter activity"/>
    <property type="evidence" value="ECO:0007669"/>
    <property type="project" value="InterPro"/>
</dbReference>
<dbReference type="STRING" id="314278.NB231_05946"/>
<evidence type="ECO:0000256" key="8">
    <source>
        <dbReference type="ARBA" id="ARBA00023136"/>
    </source>
</evidence>
<dbReference type="RefSeq" id="WP_005000520.1">
    <property type="nucleotide sequence ID" value="NZ_CH672427.1"/>
</dbReference>
<dbReference type="InterPro" id="IPR003439">
    <property type="entry name" value="ABC_transporter-like_ATP-bd"/>
</dbReference>
<keyword evidence="13" id="KW-1185">Reference proteome</keyword>
<evidence type="ECO:0000259" key="10">
    <source>
        <dbReference type="PROSITE" id="PS50893"/>
    </source>
</evidence>
<dbReference type="PANTHER" id="PTHR24221:SF248">
    <property type="entry name" value="ABC TRANSPORTER TRANSMEMBRANE REGION"/>
    <property type="match status" value="1"/>
</dbReference>
<keyword evidence="4 9" id="KW-0812">Transmembrane</keyword>
<protein>
    <submittedName>
        <fullName evidence="12">Type I secretion system ATPase, PrtD</fullName>
    </submittedName>
</protein>